<dbReference type="PANTHER" id="PTHR20910">
    <property type="entry name" value="AGAP001623-PA"/>
    <property type="match status" value="1"/>
</dbReference>
<evidence type="ECO:0000256" key="5">
    <source>
        <dbReference type="ARBA" id="ARBA00022525"/>
    </source>
</evidence>
<dbReference type="GO" id="GO:0005576">
    <property type="term" value="C:extracellular region"/>
    <property type="evidence" value="ECO:0007669"/>
    <property type="project" value="UniProtKB-SubCell"/>
</dbReference>
<dbReference type="SUPFAM" id="SSF49329">
    <property type="entry name" value="Cu,Zn superoxide dismutase-like"/>
    <property type="match status" value="1"/>
</dbReference>
<evidence type="ECO:0000313" key="10">
    <source>
        <dbReference type="Proteomes" id="UP000799771"/>
    </source>
</evidence>
<dbReference type="PANTHER" id="PTHR20910:SF1">
    <property type="entry name" value="SUPEROXIDE DISMUTASE COPPER_ZINC BINDING DOMAIN-CONTAINING PROTEIN"/>
    <property type="match status" value="1"/>
</dbReference>
<dbReference type="GeneID" id="54408232"/>
<accession>A0A6A6AJJ0</accession>
<gene>
    <name evidence="9" type="ORF">P153DRAFT_365298</name>
</gene>
<evidence type="ECO:0000313" key="9">
    <source>
        <dbReference type="EMBL" id="KAF2131736.1"/>
    </source>
</evidence>
<dbReference type="GO" id="GO:0046872">
    <property type="term" value="F:metal ion binding"/>
    <property type="evidence" value="ECO:0007669"/>
    <property type="project" value="InterPro"/>
</dbReference>
<evidence type="ECO:0000256" key="4">
    <source>
        <dbReference type="ARBA" id="ARBA00012682"/>
    </source>
</evidence>
<keyword evidence="5" id="KW-0964">Secreted</keyword>
<evidence type="ECO:0000256" key="3">
    <source>
        <dbReference type="ARBA" id="ARBA00010457"/>
    </source>
</evidence>
<dbReference type="AlphaFoldDB" id="A0A6A6AJJ0"/>
<evidence type="ECO:0000256" key="6">
    <source>
        <dbReference type="ARBA" id="ARBA00022862"/>
    </source>
</evidence>
<reference evidence="9" key="1">
    <citation type="journal article" date="2020" name="Stud. Mycol.">
        <title>101 Dothideomycetes genomes: a test case for predicting lifestyles and emergence of pathogens.</title>
        <authorList>
            <person name="Haridas S."/>
            <person name="Albert R."/>
            <person name="Binder M."/>
            <person name="Bloem J."/>
            <person name="Labutti K."/>
            <person name="Salamov A."/>
            <person name="Andreopoulos B."/>
            <person name="Baker S."/>
            <person name="Barry K."/>
            <person name="Bills G."/>
            <person name="Bluhm B."/>
            <person name="Cannon C."/>
            <person name="Castanera R."/>
            <person name="Culley D."/>
            <person name="Daum C."/>
            <person name="Ezra D."/>
            <person name="Gonzalez J."/>
            <person name="Henrissat B."/>
            <person name="Kuo A."/>
            <person name="Liang C."/>
            <person name="Lipzen A."/>
            <person name="Lutzoni F."/>
            <person name="Magnuson J."/>
            <person name="Mondo S."/>
            <person name="Nolan M."/>
            <person name="Ohm R."/>
            <person name="Pangilinan J."/>
            <person name="Park H.-J."/>
            <person name="Ramirez L."/>
            <person name="Alfaro M."/>
            <person name="Sun H."/>
            <person name="Tritt A."/>
            <person name="Yoshinaga Y."/>
            <person name="Zwiers L.-H."/>
            <person name="Turgeon B."/>
            <person name="Goodwin S."/>
            <person name="Spatafora J."/>
            <person name="Crous P."/>
            <person name="Grigoriev I."/>
        </authorList>
    </citation>
    <scope>NUCLEOTIDE SEQUENCE</scope>
    <source>
        <strain evidence="9">CBS 119687</strain>
    </source>
</reference>
<dbReference type="FunFam" id="2.60.40.200:FF:000007">
    <property type="entry name" value="Cell surface Cu-only superoxide dismutase 5"/>
    <property type="match status" value="1"/>
</dbReference>
<evidence type="ECO:0000256" key="1">
    <source>
        <dbReference type="ARBA" id="ARBA00004196"/>
    </source>
</evidence>
<keyword evidence="10" id="KW-1185">Reference proteome</keyword>
<dbReference type="Gene3D" id="2.60.40.200">
    <property type="entry name" value="Superoxide dismutase, copper/zinc binding domain"/>
    <property type="match status" value="1"/>
</dbReference>
<feature type="chain" id="PRO_5025558321" description="superoxide dismutase" evidence="8">
    <location>
        <begin position="19"/>
        <end position="261"/>
    </location>
</feature>
<keyword evidence="8" id="KW-0732">Signal</keyword>
<dbReference type="InterPro" id="IPR053257">
    <property type="entry name" value="Cu-only_SOD"/>
</dbReference>
<evidence type="ECO:0000256" key="8">
    <source>
        <dbReference type="SAM" id="SignalP"/>
    </source>
</evidence>
<dbReference type="OrthoDB" id="159229at2759"/>
<evidence type="ECO:0000256" key="2">
    <source>
        <dbReference type="ARBA" id="ARBA00004613"/>
    </source>
</evidence>
<protein>
    <recommendedName>
        <fullName evidence="4">superoxide dismutase</fullName>
        <ecNumber evidence="4">1.15.1.1</ecNumber>
    </recommendedName>
</protein>
<dbReference type="EMBL" id="ML977502">
    <property type="protein sequence ID" value="KAF2131736.1"/>
    <property type="molecule type" value="Genomic_DNA"/>
</dbReference>
<dbReference type="InterPro" id="IPR036423">
    <property type="entry name" value="SOD-like_Cu/Zn_dom_sf"/>
</dbReference>
<comment type="catalytic activity">
    <reaction evidence="7">
        <text>2 superoxide + 2 H(+) = H2O2 + O2</text>
        <dbReference type="Rhea" id="RHEA:20696"/>
        <dbReference type="ChEBI" id="CHEBI:15378"/>
        <dbReference type="ChEBI" id="CHEBI:15379"/>
        <dbReference type="ChEBI" id="CHEBI:16240"/>
        <dbReference type="ChEBI" id="CHEBI:18421"/>
        <dbReference type="EC" id="1.15.1.1"/>
    </reaction>
</comment>
<evidence type="ECO:0000256" key="7">
    <source>
        <dbReference type="ARBA" id="ARBA00049204"/>
    </source>
</evidence>
<keyword evidence="6" id="KW-0049">Antioxidant</keyword>
<feature type="signal peptide" evidence="8">
    <location>
        <begin position="1"/>
        <end position="18"/>
    </location>
</feature>
<proteinExistence type="inferred from homology"/>
<dbReference type="GO" id="GO:0004784">
    <property type="term" value="F:superoxide dismutase activity"/>
    <property type="evidence" value="ECO:0007669"/>
    <property type="project" value="UniProtKB-EC"/>
</dbReference>
<name>A0A6A6AJJ0_9PLEO</name>
<dbReference type="Proteomes" id="UP000799771">
    <property type="component" value="Unassembled WGS sequence"/>
</dbReference>
<comment type="similarity">
    <text evidence="3">Belongs to the Cu-Zn superoxide dismutase family.</text>
</comment>
<sequence length="261" mass="26690">MRVQLLSVLAAASAAVSAQSSTIVPAPVVTGNHMGPKYIATLPEKEGSTVRGSIAAMPATDGTGVKFDVSISGLPAEGGPFMYHLHAKPVPSDGNCTGTGAHLDPYMRGEVPACDASKPETCQTGDLSGKHGNITSQEWSQEYVDLYSATRSDDVAFFGNLSVVVHMSDKKRIACANFTLAAMYDPIRTLSYLSTASSGFALPTGSGVYNTTALSTPTGSRTGVPISPSASSTGLPESNGAAEKLIGGTAAIFVAAAALML</sequence>
<dbReference type="EC" id="1.15.1.1" evidence="4"/>
<comment type="subcellular location">
    <subcellularLocation>
        <location evidence="1">Cell envelope</location>
    </subcellularLocation>
    <subcellularLocation>
        <location evidence="2">Secreted</location>
    </subcellularLocation>
</comment>
<organism evidence="9 10">
    <name type="scientific">Dothidotthia symphoricarpi CBS 119687</name>
    <dbReference type="NCBI Taxonomy" id="1392245"/>
    <lineage>
        <taxon>Eukaryota</taxon>
        <taxon>Fungi</taxon>
        <taxon>Dikarya</taxon>
        <taxon>Ascomycota</taxon>
        <taxon>Pezizomycotina</taxon>
        <taxon>Dothideomycetes</taxon>
        <taxon>Pleosporomycetidae</taxon>
        <taxon>Pleosporales</taxon>
        <taxon>Dothidotthiaceae</taxon>
        <taxon>Dothidotthia</taxon>
    </lineage>
</organism>
<dbReference type="RefSeq" id="XP_033526123.1">
    <property type="nucleotide sequence ID" value="XM_033667800.1"/>
</dbReference>